<evidence type="ECO:0000256" key="2">
    <source>
        <dbReference type="ARBA" id="ARBA00022737"/>
    </source>
</evidence>
<dbReference type="InterPro" id="IPR004087">
    <property type="entry name" value="KH_dom"/>
</dbReference>
<organism evidence="7 8">
    <name type="scientific">Cordylochernes scorpioides</name>
    <dbReference type="NCBI Taxonomy" id="51811"/>
    <lineage>
        <taxon>Eukaryota</taxon>
        <taxon>Metazoa</taxon>
        <taxon>Ecdysozoa</taxon>
        <taxon>Arthropoda</taxon>
        <taxon>Chelicerata</taxon>
        <taxon>Arachnida</taxon>
        <taxon>Pseudoscorpiones</taxon>
        <taxon>Cheliferoidea</taxon>
        <taxon>Chernetidae</taxon>
        <taxon>Cordylochernes</taxon>
    </lineage>
</organism>
<dbReference type="InterPro" id="IPR036612">
    <property type="entry name" value="KH_dom_type_1_sf"/>
</dbReference>
<evidence type="ECO:0000313" key="8">
    <source>
        <dbReference type="Proteomes" id="UP001235939"/>
    </source>
</evidence>
<feature type="region of interest" description="Disordered" evidence="5">
    <location>
        <begin position="1"/>
        <end position="59"/>
    </location>
</feature>
<feature type="compositionally biased region" description="Basic and acidic residues" evidence="5">
    <location>
        <begin position="7"/>
        <end position="16"/>
    </location>
</feature>
<sequence>MSNQQENIREAIEKAQARASELAAKMEGGQQGTKRSRDEEVHNNNGGGGGGARQDKRFRNNSEDPAHIETIEHMVPNSVVGLVIGKGGEQINRIQAETGCRVQMATESRGGPERPCSITGTPAAVQRCREMIEQIIMSRQGLDNQRYAGPQQPVAAARAPAPRGSGAPPGHITVEMILPPRRAGLLIGKGGETIKSIQNEAGVSLLIVQDSNSDPNEEKPLRITGPPENCEHAQRLVTEFLNSKGGWEPPGNGRMEVSYTVHSSKCGLLIGKGGETVRTFGQRSGARIEILKIAPPEDPTGKTFVIRGTPEQIETARQLFVEKIGELPPPNAQTPTTGAYFATSAQQQVAAATQWGAYHWPAMSLQAQVSQPQAMITYAMAPQAAQHGGATAVSYYPYYGYTQAQLQQSAAAAVATQYYTQPQQVAATQAASSAAAQADYTTAWINYYMSIGKVKEAEELQKQHPSLLQQQALVAAAAQQQQPNYQQWVQFYRSQGMLKEAEQWENWAKIQAAAQ</sequence>
<evidence type="ECO:0000256" key="3">
    <source>
        <dbReference type="ARBA" id="ARBA00023242"/>
    </source>
</evidence>
<dbReference type="Pfam" id="PF00013">
    <property type="entry name" value="KH_1"/>
    <property type="match status" value="3"/>
</dbReference>
<dbReference type="PANTHER" id="PTHR10288">
    <property type="entry name" value="KH DOMAIN CONTAINING RNA BINDING PROTEIN"/>
    <property type="match status" value="1"/>
</dbReference>
<proteinExistence type="predicted"/>
<dbReference type="Gene3D" id="3.30.1370.10">
    <property type="entry name" value="K Homology domain, type 1"/>
    <property type="match status" value="3"/>
</dbReference>
<name>A0ABY6KJK8_9ARAC</name>
<dbReference type="InterPro" id="IPR015096">
    <property type="entry name" value="FUBP_C"/>
</dbReference>
<protein>
    <submittedName>
        <fullName evidence="7">FUBP3</fullName>
    </submittedName>
</protein>
<accession>A0ABY6KJK8</accession>
<dbReference type="SUPFAM" id="SSF54791">
    <property type="entry name" value="Eukaryotic type KH-domain (KH-domain type I)"/>
    <property type="match status" value="3"/>
</dbReference>
<keyword evidence="2" id="KW-0677">Repeat</keyword>
<feature type="domain" description="K Homology" evidence="6">
    <location>
        <begin position="67"/>
        <end position="137"/>
    </location>
</feature>
<dbReference type="Proteomes" id="UP001235939">
    <property type="component" value="Chromosome 06"/>
</dbReference>
<dbReference type="EMBL" id="CP092868">
    <property type="protein sequence ID" value="UYV68617.1"/>
    <property type="molecule type" value="Genomic_DNA"/>
</dbReference>
<dbReference type="SMART" id="SM00322">
    <property type="entry name" value="KH"/>
    <property type="match status" value="3"/>
</dbReference>
<keyword evidence="8" id="KW-1185">Reference proteome</keyword>
<dbReference type="CDD" id="cd22396">
    <property type="entry name" value="KH-I_FUBP_rpt1"/>
    <property type="match status" value="1"/>
</dbReference>
<feature type="domain" description="K Homology" evidence="6">
    <location>
        <begin position="170"/>
        <end position="242"/>
    </location>
</feature>
<feature type="domain" description="K Homology" evidence="6">
    <location>
        <begin position="253"/>
        <end position="325"/>
    </location>
</feature>
<dbReference type="PROSITE" id="PS50084">
    <property type="entry name" value="KH_TYPE_1"/>
    <property type="match status" value="3"/>
</dbReference>
<evidence type="ECO:0000256" key="4">
    <source>
        <dbReference type="PROSITE-ProRule" id="PRU00117"/>
    </source>
</evidence>
<evidence type="ECO:0000259" key="6">
    <source>
        <dbReference type="SMART" id="SM00322"/>
    </source>
</evidence>
<dbReference type="Pfam" id="PF09005">
    <property type="entry name" value="FUBP_C"/>
    <property type="match status" value="1"/>
</dbReference>
<comment type="subcellular location">
    <subcellularLocation>
        <location evidence="1">Nucleus</location>
    </subcellularLocation>
</comment>
<keyword evidence="3" id="KW-0539">Nucleus</keyword>
<evidence type="ECO:0000256" key="5">
    <source>
        <dbReference type="SAM" id="MobiDB-lite"/>
    </source>
</evidence>
<evidence type="ECO:0000313" key="7">
    <source>
        <dbReference type="EMBL" id="UYV68617.1"/>
    </source>
</evidence>
<reference evidence="7 8" key="1">
    <citation type="submission" date="2022-01" db="EMBL/GenBank/DDBJ databases">
        <title>A chromosomal length assembly of Cordylochernes scorpioides.</title>
        <authorList>
            <person name="Zeh D."/>
            <person name="Zeh J."/>
        </authorList>
    </citation>
    <scope>NUCLEOTIDE SEQUENCE [LARGE SCALE GENOMIC DNA]</scope>
    <source>
        <strain evidence="7">IN4F17</strain>
        <tissue evidence="7">Whole Body</tissue>
    </source>
</reference>
<gene>
    <name evidence="7" type="ORF">LAZ67_6000234</name>
</gene>
<evidence type="ECO:0000256" key="1">
    <source>
        <dbReference type="ARBA" id="ARBA00004123"/>
    </source>
</evidence>
<dbReference type="InterPro" id="IPR004088">
    <property type="entry name" value="KH_dom_type_1"/>
</dbReference>
<keyword evidence="4" id="KW-0694">RNA-binding</keyword>